<proteinExistence type="predicted"/>
<name>A0A1G5C8L5_9GAMM</name>
<keyword evidence="2" id="KW-1185">Reference proteome</keyword>
<protein>
    <recommendedName>
        <fullName evidence="3">MetA-pathway of phenol degradation</fullName>
    </recommendedName>
</protein>
<dbReference type="STRING" id="381306.AN478_10460"/>
<accession>A0A1G5C8L5</accession>
<dbReference type="Proteomes" id="UP000183104">
    <property type="component" value="Unassembled WGS sequence"/>
</dbReference>
<dbReference type="InterPro" id="IPR021523">
    <property type="entry name" value="DUF3187"/>
</dbReference>
<sequence length="350" mass="36867">MSQASFQNRRPGGLPFPLPGLLAALAGFGLCQPPEAEGKGLRPSLPTATLSPVQQVYGLPRDTEPVGAPEGGLRLRLDLDRASHDVLEGGARSGVLFDGETQRTTLSVSGPLPRRLGEWTLEVPHVAHSGGFLDGTLDIWHSALGLPEGNRGRRPTDELLYVVVEDRETLLRRDSSASGLGDVALGARFPVAEDDGEGRAVVGVRVEAPTGDPDGLLGSGGWDTSLWAGGTLPGATWLGPGALHGAAGMVAMTGSGVLAELHRNWAGFLRLAGAVRPGSTFTLRAQVDVHTPFYRSEVGTLGKPAAEARLGTEVELPAWGRLDLGVSEDLTPERAPDVTFHLGWERRFGD</sequence>
<evidence type="ECO:0000313" key="1">
    <source>
        <dbReference type="EMBL" id="SCX98686.1"/>
    </source>
</evidence>
<evidence type="ECO:0008006" key="3">
    <source>
        <dbReference type="Google" id="ProtNLM"/>
    </source>
</evidence>
<organism evidence="1 2">
    <name type="scientific">Thiohalorhabdus denitrificans</name>
    <dbReference type="NCBI Taxonomy" id="381306"/>
    <lineage>
        <taxon>Bacteria</taxon>
        <taxon>Pseudomonadati</taxon>
        <taxon>Pseudomonadota</taxon>
        <taxon>Gammaproteobacteria</taxon>
        <taxon>Thiohalorhabdales</taxon>
        <taxon>Thiohalorhabdaceae</taxon>
        <taxon>Thiohalorhabdus</taxon>
    </lineage>
</organism>
<dbReference type="AlphaFoldDB" id="A0A1G5C8L5"/>
<gene>
    <name evidence="1" type="ORF">SAMN05661077_0945</name>
</gene>
<dbReference type="EMBL" id="FMUN01000002">
    <property type="protein sequence ID" value="SCX98686.1"/>
    <property type="molecule type" value="Genomic_DNA"/>
</dbReference>
<evidence type="ECO:0000313" key="2">
    <source>
        <dbReference type="Proteomes" id="UP000183104"/>
    </source>
</evidence>
<reference evidence="2" key="1">
    <citation type="submission" date="2016-10" db="EMBL/GenBank/DDBJ databases">
        <authorList>
            <person name="Varghese N."/>
        </authorList>
    </citation>
    <scope>NUCLEOTIDE SEQUENCE [LARGE SCALE GENOMIC DNA]</scope>
    <source>
        <strain evidence="2">HL 19</strain>
    </source>
</reference>
<dbReference type="OrthoDB" id="7059736at2"/>
<dbReference type="RefSeq" id="WP_054966551.1">
    <property type="nucleotide sequence ID" value="NZ_FMUN01000002.1"/>
</dbReference>
<dbReference type="Pfam" id="PF11383">
    <property type="entry name" value="DUF3187"/>
    <property type="match status" value="1"/>
</dbReference>